<gene>
    <name evidence="2" type="ORF">BST86_13935</name>
</gene>
<proteinExistence type="predicted"/>
<dbReference type="EMBL" id="MQUC01000003">
    <property type="protein sequence ID" value="PRP68108.1"/>
    <property type="molecule type" value="Genomic_DNA"/>
</dbReference>
<feature type="region of interest" description="Disordered" evidence="1">
    <location>
        <begin position="132"/>
        <end position="153"/>
    </location>
</feature>
<dbReference type="AlphaFoldDB" id="A0A2S9WXA8"/>
<evidence type="ECO:0000256" key="1">
    <source>
        <dbReference type="SAM" id="MobiDB-lite"/>
    </source>
</evidence>
<evidence type="ECO:0000313" key="2">
    <source>
        <dbReference type="EMBL" id="PRP68108.1"/>
    </source>
</evidence>
<name>A0A2S9WXA8_9FLAO</name>
<reference evidence="2 3" key="1">
    <citation type="submission" date="2016-11" db="EMBL/GenBank/DDBJ databases">
        <title>Trade-off between light-utilization and light-protection in marine flavobacteria.</title>
        <authorList>
            <person name="Kumagai Y."/>
        </authorList>
    </citation>
    <scope>NUCLEOTIDE SEQUENCE [LARGE SCALE GENOMIC DNA]</scope>
    <source>
        <strain evidence="2 3">JCM 17109</strain>
    </source>
</reference>
<keyword evidence="3" id="KW-1185">Reference proteome</keyword>
<evidence type="ECO:0000313" key="3">
    <source>
        <dbReference type="Proteomes" id="UP000239532"/>
    </source>
</evidence>
<sequence>MKFGTPDSKTFKTDGVMLGGIAVGGLVQEPAQQLITGKFPQASKKLVNMALAVAGIGAALAIKSKDTTSNGLKGLAAGTGVAALIAVGREMVPASTKAEVAAGQNGFMKSLLGMNSTFQFPTIRRTAQREEPIRRIENRQTSENPFEGMRIAQ</sequence>
<comment type="caution">
    <text evidence="2">The sequence shown here is derived from an EMBL/GenBank/DDBJ whole genome shotgun (WGS) entry which is preliminary data.</text>
</comment>
<organism evidence="2 3">
    <name type="scientific">Nonlabens agnitus</name>
    <dbReference type="NCBI Taxonomy" id="870484"/>
    <lineage>
        <taxon>Bacteria</taxon>
        <taxon>Pseudomonadati</taxon>
        <taxon>Bacteroidota</taxon>
        <taxon>Flavobacteriia</taxon>
        <taxon>Flavobacteriales</taxon>
        <taxon>Flavobacteriaceae</taxon>
        <taxon>Nonlabens</taxon>
    </lineage>
</organism>
<dbReference type="Proteomes" id="UP000239532">
    <property type="component" value="Unassembled WGS sequence"/>
</dbReference>
<protein>
    <submittedName>
        <fullName evidence="2">Uncharacterized protein</fullName>
    </submittedName>
</protein>
<accession>A0A2S9WXA8</accession>
<dbReference type="RefSeq" id="WP_105983787.1">
    <property type="nucleotide sequence ID" value="NZ_MQUC01000003.1"/>
</dbReference>